<sequence length="111" mass="12379">MTMLCFADYGKIVNLSLLPCFYYIFFLYIGELADQPNEQILFISCHRILPTPTRGDKSPGEKPPNPRAGTRWAGPRTSPAVSTPHNHIASPEQTSGNEGNRLKTHRTRLGP</sequence>
<feature type="region of interest" description="Disordered" evidence="1">
    <location>
        <begin position="51"/>
        <end position="111"/>
    </location>
</feature>
<proteinExistence type="predicted"/>
<dbReference type="VEuPathDB" id="FungiDB:P170DRAFT_221187"/>
<organism evidence="3 4">
    <name type="scientific">Aspergillus steynii IBT 23096</name>
    <dbReference type="NCBI Taxonomy" id="1392250"/>
    <lineage>
        <taxon>Eukaryota</taxon>
        <taxon>Fungi</taxon>
        <taxon>Dikarya</taxon>
        <taxon>Ascomycota</taxon>
        <taxon>Pezizomycotina</taxon>
        <taxon>Eurotiomycetes</taxon>
        <taxon>Eurotiomycetidae</taxon>
        <taxon>Eurotiales</taxon>
        <taxon>Aspergillaceae</taxon>
        <taxon>Aspergillus</taxon>
        <taxon>Aspergillus subgen. Circumdati</taxon>
    </lineage>
</organism>
<feature type="transmembrane region" description="Helical" evidence="2">
    <location>
        <begin position="12"/>
        <end position="30"/>
    </location>
</feature>
<dbReference type="EMBL" id="MSFO01000006">
    <property type="protein sequence ID" value="PLB46729.1"/>
    <property type="molecule type" value="Genomic_DNA"/>
</dbReference>
<evidence type="ECO:0000256" key="2">
    <source>
        <dbReference type="SAM" id="Phobius"/>
    </source>
</evidence>
<name>A0A2I2G1H5_9EURO</name>
<keyword evidence="2" id="KW-1133">Transmembrane helix</keyword>
<dbReference type="RefSeq" id="XP_024702031.1">
    <property type="nucleotide sequence ID" value="XM_024842859.1"/>
</dbReference>
<reference evidence="3 4" key="1">
    <citation type="submission" date="2016-12" db="EMBL/GenBank/DDBJ databases">
        <title>The genomes of Aspergillus section Nigri reveals drivers in fungal speciation.</title>
        <authorList>
            <consortium name="DOE Joint Genome Institute"/>
            <person name="Vesth T.C."/>
            <person name="Nybo J."/>
            <person name="Theobald S."/>
            <person name="Brandl J."/>
            <person name="Frisvad J.C."/>
            <person name="Nielsen K.F."/>
            <person name="Lyhne E.K."/>
            <person name="Kogle M.E."/>
            <person name="Kuo A."/>
            <person name="Riley R."/>
            <person name="Clum A."/>
            <person name="Nolan M."/>
            <person name="Lipzen A."/>
            <person name="Salamov A."/>
            <person name="Henrissat B."/>
            <person name="Wiebenga A."/>
            <person name="De Vries R.P."/>
            <person name="Grigoriev I.V."/>
            <person name="Mortensen U.H."/>
            <person name="Andersen M.R."/>
            <person name="Baker S.E."/>
        </authorList>
    </citation>
    <scope>NUCLEOTIDE SEQUENCE [LARGE SCALE GENOMIC DNA]</scope>
    <source>
        <strain evidence="3 4">IBT 23096</strain>
    </source>
</reference>
<keyword evidence="4" id="KW-1185">Reference proteome</keyword>
<keyword evidence="2" id="KW-0472">Membrane</keyword>
<evidence type="ECO:0000313" key="3">
    <source>
        <dbReference type="EMBL" id="PLB46729.1"/>
    </source>
</evidence>
<gene>
    <name evidence="3" type="ORF">P170DRAFT_221187</name>
</gene>
<dbReference type="Proteomes" id="UP000234275">
    <property type="component" value="Unassembled WGS sequence"/>
</dbReference>
<feature type="compositionally biased region" description="Basic residues" evidence="1">
    <location>
        <begin position="102"/>
        <end position="111"/>
    </location>
</feature>
<feature type="compositionally biased region" description="Polar residues" evidence="1">
    <location>
        <begin position="79"/>
        <end position="98"/>
    </location>
</feature>
<comment type="caution">
    <text evidence="3">The sequence shown here is derived from an EMBL/GenBank/DDBJ whole genome shotgun (WGS) entry which is preliminary data.</text>
</comment>
<accession>A0A2I2G1H5</accession>
<evidence type="ECO:0000256" key="1">
    <source>
        <dbReference type="SAM" id="MobiDB-lite"/>
    </source>
</evidence>
<protein>
    <submittedName>
        <fullName evidence="3">Uncharacterized protein</fullName>
    </submittedName>
</protein>
<keyword evidence="2" id="KW-0812">Transmembrane</keyword>
<evidence type="ECO:0000313" key="4">
    <source>
        <dbReference type="Proteomes" id="UP000234275"/>
    </source>
</evidence>
<dbReference type="GeneID" id="36550558"/>
<dbReference type="AlphaFoldDB" id="A0A2I2G1H5"/>